<evidence type="ECO:0000256" key="1">
    <source>
        <dbReference type="SAM" id="MobiDB-lite"/>
    </source>
</evidence>
<dbReference type="AlphaFoldDB" id="A0A8K0WVS1"/>
<comment type="caution">
    <text evidence="2">The sequence shown here is derived from an EMBL/GenBank/DDBJ whole genome shotgun (WGS) entry which is preliminary data.</text>
</comment>
<dbReference type="Proteomes" id="UP000813444">
    <property type="component" value="Unassembled WGS sequence"/>
</dbReference>
<feature type="region of interest" description="Disordered" evidence="1">
    <location>
        <begin position="101"/>
        <end position="121"/>
    </location>
</feature>
<keyword evidence="3" id="KW-1185">Reference proteome</keyword>
<protein>
    <submittedName>
        <fullName evidence="2">Uncharacterized protein</fullName>
    </submittedName>
</protein>
<evidence type="ECO:0000313" key="2">
    <source>
        <dbReference type="EMBL" id="KAH7324755.1"/>
    </source>
</evidence>
<sequence>MPISNISHPYACSSQLAAHCLTRKNPPRRVTRRKDSRDSHLIPDSAGPAACVVIITQHACRASLSLSVITCARANERTLVVQPICLEAFWKARETRHPFPVLSSGKDSSARGSGEQGGRGAGSRCCVPDYQFPFAVATDVPSSPCCDSCSYSLFIARTFFFGTWPRHAVEAKQVLSSTVTLTTKKKDANHCLVKESGNKPDGLSPLWPVLTLPAINHLWHDGRMLCAVARSMLGHGLTKGTAVLSLRDEQA</sequence>
<proteinExistence type="predicted"/>
<name>A0A8K0WVS1_9HYPO</name>
<accession>A0A8K0WVS1</accession>
<evidence type="ECO:0000313" key="3">
    <source>
        <dbReference type="Proteomes" id="UP000813444"/>
    </source>
</evidence>
<gene>
    <name evidence="2" type="ORF">B0I35DRAFT_169459</name>
</gene>
<organism evidence="2 3">
    <name type="scientific">Stachybotrys elegans</name>
    <dbReference type="NCBI Taxonomy" id="80388"/>
    <lineage>
        <taxon>Eukaryota</taxon>
        <taxon>Fungi</taxon>
        <taxon>Dikarya</taxon>
        <taxon>Ascomycota</taxon>
        <taxon>Pezizomycotina</taxon>
        <taxon>Sordariomycetes</taxon>
        <taxon>Hypocreomycetidae</taxon>
        <taxon>Hypocreales</taxon>
        <taxon>Stachybotryaceae</taxon>
        <taxon>Stachybotrys</taxon>
    </lineage>
</organism>
<reference evidence="2" key="1">
    <citation type="journal article" date="2021" name="Nat. Commun.">
        <title>Genetic determinants of endophytism in the Arabidopsis root mycobiome.</title>
        <authorList>
            <person name="Mesny F."/>
            <person name="Miyauchi S."/>
            <person name="Thiergart T."/>
            <person name="Pickel B."/>
            <person name="Atanasova L."/>
            <person name="Karlsson M."/>
            <person name="Huettel B."/>
            <person name="Barry K.W."/>
            <person name="Haridas S."/>
            <person name="Chen C."/>
            <person name="Bauer D."/>
            <person name="Andreopoulos W."/>
            <person name="Pangilinan J."/>
            <person name="LaButti K."/>
            <person name="Riley R."/>
            <person name="Lipzen A."/>
            <person name="Clum A."/>
            <person name="Drula E."/>
            <person name="Henrissat B."/>
            <person name="Kohler A."/>
            <person name="Grigoriev I.V."/>
            <person name="Martin F.M."/>
            <person name="Hacquard S."/>
        </authorList>
    </citation>
    <scope>NUCLEOTIDE SEQUENCE</scope>
    <source>
        <strain evidence="2">MPI-CAGE-CH-0235</strain>
    </source>
</reference>
<dbReference type="EMBL" id="JAGPNK010000003">
    <property type="protein sequence ID" value="KAH7324755.1"/>
    <property type="molecule type" value="Genomic_DNA"/>
</dbReference>